<keyword evidence="3" id="KW-1185">Reference proteome</keyword>
<reference evidence="2" key="2">
    <citation type="submission" date="2020-09" db="EMBL/GenBank/DDBJ databases">
        <authorList>
            <person name="Sun Q."/>
            <person name="Zhou Y."/>
        </authorList>
    </citation>
    <scope>NUCLEOTIDE SEQUENCE</scope>
    <source>
        <strain evidence="2">CGMCC 1.12153</strain>
    </source>
</reference>
<evidence type="ECO:0000313" key="2">
    <source>
        <dbReference type="EMBL" id="GGF14903.1"/>
    </source>
</evidence>
<evidence type="ECO:0008006" key="4">
    <source>
        <dbReference type="Google" id="ProtNLM"/>
    </source>
</evidence>
<name>A0A917B0X4_HALAA</name>
<reference evidence="2" key="1">
    <citation type="journal article" date="2014" name="Int. J. Syst. Evol. Microbiol.">
        <title>Complete genome sequence of Corynebacterium casei LMG S-19264T (=DSM 44701T), isolated from a smear-ripened cheese.</title>
        <authorList>
            <consortium name="US DOE Joint Genome Institute (JGI-PGF)"/>
            <person name="Walter F."/>
            <person name="Albersmeier A."/>
            <person name="Kalinowski J."/>
            <person name="Ruckert C."/>
        </authorList>
    </citation>
    <scope>NUCLEOTIDE SEQUENCE</scope>
    <source>
        <strain evidence="2">CGMCC 1.12153</strain>
    </source>
</reference>
<comment type="caution">
    <text evidence="2">The sequence shown here is derived from an EMBL/GenBank/DDBJ whole genome shotgun (WGS) entry which is preliminary data.</text>
</comment>
<dbReference type="EMBL" id="BMEL01000001">
    <property type="protein sequence ID" value="GGF14903.1"/>
    <property type="molecule type" value="Genomic_DNA"/>
</dbReference>
<dbReference type="AlphaFoldDB" id="A0A917B0X4"/>
<proteinExistence type="predicted"/>
<accession>A0A917B0X4</accession>
<evidence type="ECO:0000313" key="3">
    <source>
        <dbReference type="Proteomes" id="UP000660110"/>
    </source>
</evidence>
<evidence type="ECO:0000256" key="1">
    <source>
        <dbReference type="SAM" id="SignalP"/>
    </source>
</evidence>
<dbReference type="RefSeq" id="WP_188376522.1">
    <property type="nucleotide sequence ID" value="NZ_BMEL01000001.1"/>
</dbReference>
<protein>
    <recommendedName>
        <fullName evidence="4">Lipoprotein</fullName>
    </recommendedName>
</protein>
<feature type="chain" id="PRO_5039694888" description="Lipoprotein" evidence="1">
    <location>
        <begin position="28"/>
        <end position="136"/>
    </location>
</feature>
<keyword evidence="1" id="KW-0732">Signal</keyword>
<dbReference type="PROSITE" id="PS51257">
    <property type="entry name" value="PROKAR_LIPOPROTEIN"/>
    <property type="match status" value="1"/>
</dbReference>
<sequence length="136" mass="15292">MRISFIKKCIYTAGSLFILVSAAGCFGGETYKFVGESDHWEGSLNISKDSNTVQKEFMVTYKGEVEELSEIERISFGYDAGTSSSEVTRTIDREPTEKHFITESSATGDTRIEEGDVIEATVQWDDQEETFEMEVE</sequence>
<feature type="signal peptide" evidence="1">
    <location>
        <begin position="1"/>
        <end position="27"/>
    </location>
</feature>
<organism evidence="2 3">
    <name type="scientific">Halobacillus andaensis</name>
    <dbReference type="NCBI Taxonomy" id="1176239"/>
    <lineage>
        <taxon>Bacteria</taxon>
        <taxon>Bacillati</taxon>
        <taxon>Bacillota</taxon>
        <taxon>Bacilli</taxon>
        <taxon>Bacillales</taxon>
        <taxon>Bacillaceae</taxon>
        <taxon>Halobacillus</taxon>
    </lineage>
</organism>
<gene>
    <name evidence="2" type="ORF">GCM10010954_11880</name>
</gene>
<dbReference type="Proteomes" id="UP000660110">
    <property type="component" value="Unassembled WGS sequence"/>
</dbReference>